<reference evidence="1 2" key="1">
    <citation type="journal article" date="2020" name="Front. Microbiol.">
        <title>Single-cell genomics of novel Actinobacteria with the Wood-Ljungdahl pathway discovered in a serpentinizing system.</title>
        <authorList>
            <person name="Merino N."/>
            <person name="Kawai M."/>
            <person name="Boyd E.S."/>
            <person name="Colman D.R."/>
            <person name="McGlynn S.E."/>
            <person name="Nealson K.H."/>
            <person name="Kurokawa K."/>
            <person name="Hongoh Y."/>
        </authorList>
    </citation>
    <scope>NUCLEOTIDE SEQUENCE [LARGE SCALE GENOMIC DNA]</scope>
    <source>
        <strain evidence="1 2">S47</strain>
    </source>
</reference>
<proteinExistence type="predicted"/>
<evidence type="ECO:0000313" key="2">
    <source>
        <dbReference type="Proteomes" id="UP000569018"/>
    </source>
</evidence>
<organism evidence="1 2">
    <name type="scientific">Candidatus Hakubella thermalkaliphila</name>
    <dbReference type="NCBI Taxonomy" id="2754717"/>
    <lineage>
        <taxon>Bacteria</taxon>
        <taxon>Bacillati</taxon>
        <taxon>Actinomycetota</taxon>
        <taxon>Actinomycetota incertae sedis</taxon>
        <taxon>Candidatus Hakubellales</taxon>
        <taxon>Candidatus Hakubellaceae</taxon>
        <taxon>Candidatus Hakubella</taxon>
    </lineage>
</organism>
<name>A0A6V8Q832_9ACTN</name>
<dbReference type="EMBL" id="BLSD01000184">
    <property type="protein sequence ID" value="GFP40264.1"/>
    <property type="molecule type" value="Genomic_DNA"/>
</dbReference>
<accession>A0A6V8Q832</accession>
<dbReference type="AlphaFoldDB" id="A0A6V8Q832"/>
<gene>
    <name evidence="1" type="ORF">HKBW3S47_01960</name>
</gene>
<sequence>MPLCLGDCSEYRPGGGKLDFRGGAFRERTSKEAALTSCLSYALGAVVSTFDHRSKYHQYLAFTALPRPTKLVGHDLPLRGEEYYCSSHD</sequence>
<dbReference type="Proteomes" id="UP000569018">
    <property type="component" value="Unassembled WGS sequence"/>
</dbReference>
<feature type="non-terminal residue" evidence="1">
    <location>
        <position position="89"/>
    </location>
</feature>
<comment type="caution">
    <text evidence="1">The sequence shown here is derived from an EMBL/GenBank/DDBJ whole genome shotgun (WGS) entry which is preliminary data.</text>
</comment>
<protein>
    <submittedName>
        <fullName evidence="1">Uncharacterized protein</fullName>
    </submittedName>
</protein>
<evidence type="ECO:0000313" key="1">
    <source>
        <dbReference type="EMBL" id="GFP40264.1"/>
    </source>
</evidence>